<reference evidence="1" key="1">
    <citation type="journal article" date="2022" name="bioRxiv">
        <title>Sequencing and chromosome-scale assembly of the giantPleurodeles waltlgenome.</title>
        <authorList>
            <person name="Brown T."/>
            <person name="Elewa A."/>
            <person name="Iarovenko S."/>
            <person name="Subramanian E."/>
            <person name="Araus A.J."/>
            <person name="Petzold A."/>
            <person name="Susuki M."/>
            <person name="Suzuki K.-i.T."/>
            <person name="Hayashi T."/>
            <person name="Toyoda A."/>
            <person name="Oliveira C."/>
            <person name="Osipova E."/>
            <person name="Leigh N.D."/>
            <person name="Simon A."/>
            <person name="Yun M.H."/>
        </authorList>
    </citation>
    <scope>NUCLEOTIDE SEQUENCE</scope>
    <source>
        <strain evidence="1">20211129_DDA</strain>
        <tissue evidence="1">Liver</tissue>
    </source>
</reference>
<protein>
    <submittedName>
        <fullName evidence="1">Uncharacterized protein</fullName>
    </submittedName>
</protein>
<dbReference type="Proteomes" id="UP001066276">
    <property type="component" value="Chromosome 6"/>
</dbReference>
<dbReference type="EMBL" id="JANPWB010000010">
    <property type="protein sequence ID" value="KAJ1142937.1"/>
    <property type="molecule type" value="Genomic_DNA"/>
</dbReference>
<dbReference type="AlphaFoldDB" id="A0AAV7QU19"/>
<evidence type="ECO:0000313" key="1">
    <source>
        <dbReference type="EMBL" id="KAJ1142937.1"/>
    </source>
</evidence>
<gene>
    <name evidence="1" type="ORF">NDU88_009249</name>
</gene>
<name>A0AAV7QU19_PLEWA</name>
<proteinExistence type="predicted"/>
<evidence type="ECO:0000313" key="2">
    <source>
        <dbReference type="Proteomes" id="UP001066276"/>
    </source>
</evidence>
<keyword evidence="2" id="KW-1185">Reference proteome</keyword>
<sequence length="87" mass="9050">MGAAPAVPRWWRPVSQGWASGSGSTGRQAGYAARCTVSGSPCSARLSENAHYKVHVCGLRASAPCSPGSAIEWDYTQGPRGGFIGRV</sequence>
<organism evidence="1 2">
    <name type="scientific">Pleurodeles waltl</name>
    <name type="common">Iberian ribbed newt</name>
    <dbReference type="NCBI Taxonomy" id="8319"/>
    <lineage>
        <taxon>Eukaryota</taxon>
        <taxon>Metazoa</taxon>
        <taxon>Chordata</taxon>
        <taxon>Craniata</taxon>
        <taxon>Vertebrata</taxon>
        <taxon>Euteleostomi</taxon>
        <taxon>Amphibia</taxon>
        <taxon>Batrachia</taxon>
        <taxon>Caudata</taxon>
        <taxon>Salamandroidea</taxon>
        <taxon>Salamandridae</taxon>
        <taxon>Pleurodelinae</taxon>
        <taxon>Pleurodeles</taxon>
    </lineage>
</organism>
<accession>A0AAV7QU19</accession>
<comment type="caution">
    <text evidence="1">The sequence shown here is derived from an EMBL/GenBank/DDBJ whole genome shotgun (WGS) entry which is preliminary data.</text>
</comment>